<name>A0ABW5WB04_9PSEU</name>
<evidence type="ECO:0000256" key="4">
    <source>
        <dbReference type="ARBA" id="ARBA00022692"/>
    </source>
</evidence>
<keyword evidence="6 8" id="KW-1133">Transmembrane helix</keyword>
<comment type="caution">
    <text evidence="10">The sequence shown here is derived from an EMBL/GenBank/DDBJ whole genome shotgun (WGS) entry which is preliminary data.</text>
</comment>
<evidence type="ECO:0000256" key="3">
    <source>
        <dbReference type="ARBA" id="ARBA00016463"/>
    </source>
</evidence>
<keyword evidence="5" id="KW-0201">Cytochrome c-type biogenesis</keyword>
<comment type="similarity">
    <text evidence="2">Belongs to the CcmC/CycZ/HelC family.</text>
</comment>
<evidence type="ECO:0000313" key="10">
    <source>
        <dbReference type="EMBL" id="MFD2800701.1"/>
    </source>
</evidence>
<dbReference type="RefSeq" id="WP_377393631.1">
    <property type="nucleotide sequence ID" value="NZ_JBHSAN010000036.1"/>
</dbReference>
<feature type="transmembrane region" description="Helical" evidence="8">
    <location>
        <begin position="144"/>
        <end position="164"/>
    </location>
</feature>
<dbReference type="PRINTS" id="PR01386">
    <property type="entry name" value="CCMCBIOGNSIS"/>
</dbReference>
<sequence>MSRILFGRRLTTAVSVVLSTGLVAAMLAPPDRVQGNLQRLMYIHVPAAWLAYLSFAVTLGSSIAWLWRRQARYDRAAAASAEVGVFFTGLAIALGSIWGKPTWGVWWTWDPRVVTTAVMFFVYLGYLALRRATLDPTARARRSAVFGVVAFVQVPIVHMSVVWWRALHQPPTVLKPGDPSIDHVMLATLLLNVLAFTLLYLLLVRARMRLAVVEEELEQAPLGEGQELAGSAVLAPRLERS</sequence>
<evidence type="ECO:0000259" key="9">
    <source>
        <dbReference type="Pfam" id="PF01578"/>
    </source>
</evidence>
<keyword evidence="7 8" id="KW-0472">Membrane</keyword>
<reference evidence="11" key="1">
    <citation type="journal article" date="2019" name="Int. J. Syst. Evol. Microbiol.">
        <title>The Global Catalogue of Microorganisms (GCM) 10K type strain sequencing project: providing services to taxonomists for standard genome sequencing and annotation.</title>
        <authorList>
            <consortium name="The Broad Institute Genomics Platform"/>
            <consortium name="The Broad Institute Genome Sequencing Center for Infectious Disease"/>
            <person name="Wu L."/>
            <person name="Ma J."/>
        </authorList>
    </citation>
    <scope>NUCLEOTIDE SEQUENCE [LARGE SCALE GENOMIC DNA]</scope>
    <source>
        <strain evidence="11">IBRC-M 10906</strain>
    </source>
</reference>
<dbReference type="InterPro" id="IPR002541">
    <property type="entry name" value="Cyt_c_assembly"/>
</dbReference>
<evidence type="ECO:0000256" key="6">
    <source>
        <dbReference type="ARBA" id="ARBA00022989"/>
    </source>
</evidence>
<keyword evidence="4 8" id="KW-0812">Transmembrane</keyword>
<dbReference type="InterPro" id="IPR003557">
    <property type="entry name" value="Cyt_c_biogenesis_CcmC"/>
</dbReference>
<dbReference type="PANTHER" id="PTHR30071">
    <property type="entry name" value="HEME EXPORTER PROTEIN C"/>
    <property type="match status" value="1"/>
</dbReference>
<feature type="transmembrane region" description="Helical" evidence="8">
    <location>
        <begin position="49"/>
        <end position="67"/>
    </location>
</feature>
<feature type="transmembrane region" description="Helical" evidence="8">
    <location>
        <begin position="79"/>
        <end position="98"/>
    </location>
</feature>
<organism evidence="10 11">
    <name type="scientific">Prauserella oleivorans</name>
    <dbReference type="NCBI Taxonomy" id="1478153"/>
    <lineage>
        <taxon>Bacteria</taxon>
        <taxon>Bacillati</taxon>
        <taxon>Actinomycetota</taxon>
        <taxon>Actinomycetes</taxon>
        <taxon>Pseudonocardiales</taxon>
        <taxon>Pseudonocardiaceae</taxon>
        <taxon>Prauserella</taxon>
    </lineage>
</organism>
<dbReference type="EMBL" id="JBHUOF010000020">
    <property type="protein sequence ID" value="MFD2800701.1"/>
    <property type="molecule type" value="Genomic_DNA"/>
</dbReference>
<evidence type="ECO:0000256" key="2">
    <source>
        <dbReference type="ARBA" id="ARBA00005840"/>
    </source>
</evidence>
<protein>
    <recommendedName>
        <fullName evidence="3">Heme exporter protein C</fullName>
    </recommendedName>
</protein>
<evidence type="ECO:0000256" key="8">
    <source>
        <dbReference type="SAM" id="Phobius"/>
    </source>
</evidence>
<dbReference type="InterPro" id="IPR045062">
    <property type="entry name" value="Cyt_c_biogenesis_CcsA/CcmC"/>
</dbReference>
<evidence type="ECO:0000256" key="5">
    <source>
        <dbReference type="ARBA" id="ARBA00022748"/>
    </source>
</evidence>
<dbReference type="Proteomes" id="UP001597478">
    <property type="component" value="Unassembled WGS sequence"/>
</dbReference>
<dbReference type="Pfam" id="PF01578">
    <property type="entry name" value="Cytochrom_C_asm"/>
    <property type="match status" value="1"/>
</dbReference>
<proteinExistence type="inferred from homology"/>
<accession>A0ABW5WB04</accession>
<gene>
    <name evidence="10" type="primary">ccsA</name>
    <name evidence="10" type="ORF">ACFS2C_15005</name>
</gene>
<dbReference type="PANTHER" id="PTHR30071:SF1">
    <property type="entry name" value="CYTOCHROME B_B6 PROTEIN-RELATED"/>
    <property type="match status" value="1"/>
</dbReference>
<evidence type="ECO:0000256" key="1">
    <source>
        <dbReference type="ARBA" id="ARBA00004141"/>
    </source>
</evidence>
<evidence type="ECO:0000313" key="11">
    <source>
        <dbReference type="Proteomes" id="UP001597478"/>
    </source>
</evidence>
<feature type="transmembrane region" description="Helical" evidence="8">
    <location>
        <begin position="184"/>
        <end position="203"/>
    </location>
</feature>
<evidence type="ECO:0000256" key="7">
    <source>
        <dbReference type="ARBA" id="ARBA00023136"/>
    </source>
</evidence>
<feature type="domain" description="Cytochrome c assembly protein" evidence="9">
    <location>
        <begin position="13"/>
        <end position="168"/>
    </location>
</feature>
<feature type="transmembrane region" description="Helical" evidence="8">
    <location>
        <begin position="113"/>
        <end position="132"/>
    </location>
</feature>
<comment type="subcellular location">
    <subcellularLocation>
        <location evidence="1">Membrane</location>
        <topology evidence="1">Multi-pass membrane protein</topology>
    </subcellularLocation>
</comment>
<keyword evidence="11" id="KW-1185">Reference proteome</keyword>